<feature type="compositionally biased region" description="Basic and acidic residues" evidence="1">
    <location>
        <begin position="96"/>
        <end position="106"/>
    </location>
</feature>
<evidence type="ECO:0000313" key="3">
    <source>
        <dbReference type="Proteomes" id="UP001283361"/>
    </source>
</evidence>
<name>A0AAE1DSL8_9GAST</name>
<dbReference type="Proteomes" id="UP001283361">
    <property type="component" value="Unassembled WGS sequence"/>
</dbReference>
<gene>
    <name evidence="2" type="ORF">RRG08_059439</name>
</gene>
<feature type="region of interest" description="Disordered" evidence="1">
    <location>
        <begin position="92"/>
        <end position="128"/>
    </location>
</feature>
<protein>
    <submittedName>
        <fullName evidence="2">Uncharacterized protein</fullName>
    </submittedName>
</protein>
<proteinExistence type="predicted"/>
<evidence type="ECO:0000256" key="1">
    <source>
        <dbReference type="SAM" id="MobiDB-lite"/>
    </source>
</evidence>
<dbReference type="EMBL" id="JAWDGP010002684">
    <property type="protein sequence ID" value="KAK3780795.1"/>
    <property type="molecule type" value="Genomic_DNA"/>
</dbReference>
<keyword evidence="3" id="KW-1185">Reference proteome</keyword>
<dbReference type="AlphaFoldDB" id="A0AAE1DSL8"/>
<reference evidence="2" key="1">
    <citation type="journal article" date="2023" name="G3 (Bethesda)">
        <title>A reference genome for the long-term kleptoplast-retaining sea slug Elysia crispata morphotype clarki.</title>
        <authorList>
            <person name="Eastman K.E."/>
            <person name="Pendleton A.L."/>
            <person name="Shaikh M.A."/>
            <person name="Suttiyut T."/>
            <person name="Ogas R."/>
            <person name="Tomko P."/>
            <person name="Gavelis G."/>
            <person name="Widhalm J.R."/>
            <person name="Wisecaver J.H."/>
        </authorList>
    </citation>
    <scope>NUCLEOTIDE SEQUENCE</scope>
    <source>
        <strain evidence="2">ECLA1</strain>
    </source>
</reference>
<evidence type="ECO:0000313" key="2">
    <source>
        <dbReference type="EMBL" id="KAK3780795.1"/>
    </source>
</evidence>
<sequence>MYFSVTALDLDLWFRYHVSASSLQPSPSAVSLCSALASQGDGDAAMCGVGVTDIHAAMTVSESKEDVRSVRTLAPKSHVFVVREKIRGKTSGVKLVDPRGTEEETSGKTPVDPYERHQAPPGPNKPHQATQVKQFAWIIIALIGHFRKQFAALCDLVSPISASPGLEHDQYRTGLISFQLPTRHAPVLPQASSMTNTEQD</sequence>
<comment type="caution">
    <text evidence="2">The sequence shown here is derived from an EMBL/GenBank/DDBJ whole genome shotgun (WGS) entry which is preliminary data.</text>
</comment>
<organism evidence="2 3">
    <name type="scientific">Elysia crispata</name>
    <name type="common">lettuce slug</name>
    <dbReference type="NCBI Taxonomy" id="231223"/>
    <lineage>
        <taxon>Eukaryota</taxon>
        <taxon>Metazoa</taxon>
        <taxon>Spiralia</taxon>
        <taxon>Lophotrochozoa</taxon>
        <taxon>Mollusca</taxon>
        <taxon>Gastropoda</taxon>
        <taxon>Heterobranchia</taxon>
        <taxon>Euthyneura</taxon>
        <taxon>Panpulmonata</taxon>
        <taxon>Sacoglossa</taxon>
        <taxon>Placobranchoidea</taxon>
        <taxon>Plakobranchidae</taxon>
        <taxon>Elysia</taxon>
    </lineage>
</organism>
<accession>A0AAE1DSL8</accession>